<gene>
    <name evidence="1" type="ORF">GCM10022384_46980</name>
</gene>
<evidence type="ECO:0000313" key="2">
    <source>
        <dbReference type="Proteomes" id="UP001500034"/>
    </source>
</evidence>
<keyword evidence="2" id="KW-1185">Reference proteome</keyword>
<protein>
    <submittedName>
        <fullName evidence="1">Uncharacterized protein</fullName>
    </submittedName>
</protein>
<reference evidence="2" key="1">
    <citation type="journal article" date="2019" name="Int. J. Syst. Evol. Microbiol.">
        <title>The Global Catalogue of Microorganisms (GCM) 10K type strain sequencing project: providing services to taxonomists for standard genome sequencing and annotation.</title>
        <authorList>
            <consortium name="The Broad Institute Genomics Platform"/>
            <consortium name="The Broad Institute Genome Sequencing Center for Infectious Disease"/>
            <person name="Wu L."/>
            <person name="Ma J."/>
        </authorList>
    </citation>
    <scope>NUCLEOTIDE SEQUENCE [LARGE SCALE GENOMIC DNA]</scope>
    <source>
        <strain evidence="2">JCM 17027</strain>
    </source>
</reference>
<proteinExistence type="predicted"/>
<organism evidence="1 2">
    <name type="scientific">Streptomyces marokkonensis</name>
    <dbReference type="NCBI Taxonomy" id="324855"/>
    <lineage>
        <taxon>Bacteria</taxon>
        <taxon>Bacillati</taxon>
        <taxon>Actinomycetota</taxon>
        <taxon>Actinomycetes</taxon>
        <taxon>Kitasatosporales</taxon>
        <taxon>Streptomycetaceae</taxon>
        <taxon>Streptomyces</taxon>
    </lineage>
</organism>
<dbReference type="Proteomes" id="UP001500034">
    <property type="component" value="Unassembled WGS sequence"/>
</dbReference>
<evidence type="ECO:0000313" key="1">
    <source>
        <dbReference type="EMBL" id="GAA3993986.1"/>
    </source>
</evidence>
<comment type="caution">
    <text evidence="1">The sequence shown here is derived from an EMBL/GenBank/DDBJ whole genome shotgun (WGS) entry which is preliminary data.</text>
</comment>
<accession>A0ABP7R8V4</accession>
<sequence length="80" mass="8610">MGECLQIRLQPGVAAVVLGSSAGGSGSVESLADVWGRDAERFEERLRTAGSWDERFAMAADAVRRRIGDGLRVDPEVVHI</sequence>
<dbReference type="EMBL" id="BAABCQ010000104">
    <property type="protein sequence ID" value="GAA3993986.1"/>
    <property type="molecule type" value="Genomic_DNA"/>
</dbReference>
<name>A0ABP7R8V4_9ACTN</name>